<evidence type="ECO:0000256" key="8">
    <source>
        <dbReference type="HAMAP-Rule" id="MF_00421"/>
    </source>
</evidence>
<keyword evidence="4 8" id="KW-0658">Purine biosynthesis</keyword>
<keyword evidence="10" id="KW-1185">Reference proteome</keyword>
<keyword evidence="7 8" id="KW-0315">Glutamine amidotransferase</keyword>
<gene>
    <name evidence="8 9" type="primary">purQ</name>
    <name evidence="9" type="ORF">SCMU_05410</name>
</gene>
<dbReference type="CDD" id="cd01740">
    <property type="entry name" value="GATase1_FGAR_AT"/>
    <property type="match status" value="1"/>
</dbReference>
<reference evidence="9 10" key="1">
    <citation type="journal article" date="2021" name="J. Biosci. Bioeng.">
        <title>Identification and characterization of a chc gene cluster responsible for the aromatization pathway of cyclohexanecarboxylate degradation in Sinomonas cyclohexanicum ATCC 51369.</title>
        <authorList>
            <person name="Yamamoto T."/>
            <person name="Hasegawa Y."/>
            <person name="Lau P.C.K."/>
            <person name="Iwaki H."/>
        </authorList>
    </citation>
    <scope>NUCLEOTIDE SEQUENCE [LARGE SCALE GENOMIC DNA]</scope>
    <source>
        <strain evidence="9 10">ATCC 51369</strain>
    </source>
</reference>
<dbReference type="PANTHER" id="PTHR47552">
    <property type="entry name" value="PHOSPHORIBOSYLFORMYLGLYCINAMIDINE SYNTHASE SUBUNIT PURQ"/>
    <property type="match status" value="1"/>
</dbReference>
<comment type="function">
    <text evidence="8">Part of the phosphoribosylformylglycinamidine synthase complex involved in the purines biosynthetic pathway. Catalyzes the ATP-dependent conversion of formylglycinamide ribonucleotide (FGAR) and glutamine to yield formylglycinamidine ribonucleotide (FGAM) and glutamate. The FGAM synthase complex is composed of three subunits. PurQ produces an ammonia molecule by converting glutamine to glutamate. PurL transfers the ammonia molecule to FGAR to form FGAM in an ATP-dependent manner. PurS interacts with PurQ and PurL and is thought to assist in the transfer of the ammonia molecule from PurQ to PurL.</text>
</comment>
<comment type="pathway">
    <text evidence="8">Purine metabolism; IMP biosynthesis via de novo pathway; 5-amino-1-(5-phospho-D-ribosyl)imidazole from N(2)-formyl-N(1)-(5-phospho-D-ribosyl)glycinamide: step 1/2.</text>
</comment>
<sequence length="258" mass="27367">MSEIPLIADLGAPESAPLTGARIGVVTFPGTLDDRDAARAVRLAGATAVPLWHADTDPGALRDVDAVVLPGGFSYGDYLRAGAIARFAPLMGKIIDAANSDAKLPVLGICNGFQILTESHLLPGSMVKNDHLKFICRDQVLRVENNRTAWTNQYEAGQEITIVLKNQDGQYVADEKTLDELEGEGRVAFRYVGWNPNGSRRNIAGITNAAGNVVGLMPHPEHAVEPGFGPLDPDTAGYSTDGLGFFTSVLTTLVGGTK</sequence>
<comment type="subunit">
    <text evidence="8">Part of the FGAM synthase complex composed of 1 PurL, 1 PurQ and 2 PurS subunits.</text>
</comment>
<evidence type="ECO:0000256" key="1">
    <source>
        <dbReference type="ARBA" id="ARBA00022490"/>
    </source>
</evidence>
<dbReference type="EC" id="3.5.1.2" evidence="8"/>
<accession>A0ABM7PR75</accession>
<dbReference type="NCBIfam" id="NF002957">
    <property type="entry name" value="PRK03619.1"/>
    <property type="match status" value="1"/>
</dbReference>
<dbReference type="EC" id="6.3.5.3" evidence="8"/>
<feature type="active site" evidence="8">
    <location>
        <position position="221"/>
    </location>
</feature>
<dbReference type="SUPFAM" id="SSF52317">
    <property type="entry name" value="Class I glutamine amidotransferase-like"/>
    <property type="match status" value="1"/>
</dbReference>
<dbReference type="Proteomes" id="UP001319861">
    <property type="component" value="Chromosome"/>
</dbReference>
<comment type="subcellular location">
    <subcellularLocation>
        <location evidence="8">Cytoplasm</location>
    </subcellularLocation>
</comment>
<feature type="active site" evidence="8">
    <location>
        <position position="219"/>
    </location>
</feature>
<dbReference type="PIRSF" id="PIRSF001586">
    <property type="entry name" value="FGAM_synth_I"/>
    <property type="match status" value="1"/>
</dbReference>
<dbReference type="Gene3D" id="3.40.50.880">
    <property type="match status" value="1"/>
</dbReference>
<name>A0ABM7PR75_SINCY</name>
<dbReference type="PANTHER" id="PTHR47552:SF1">
    <property type="entry name" value="PHOSPHORIBOSYLFORMYLGLYCINAMIDINE SYNTHASE SUBUNIT PURQ"/>
    <property type="match status" value="1"/>
</dbReference>
<dbReference type="EMBL" id="AP024525">
    <property type="protein sequence ID" value="BCT74699.1"/>
    <property type="molecule type" value="Genomic_DNA"/>
</dbReference>
<protein>
    <recommendedName>
        <fullName evidence="8">Phosphoribosylformylglycinamidine synthase subunit PurQ</fullName>
        <shortName evidence="8">FGAM synthase</shortName>
        <ecNumber evidence="8">6.3.5.3</ecNumber>
    </recommendedName>
    <alternativeName>
        <fullName evidence="8">Formylglycinamide ribonucleotide amidotransferase subunit I</fullName>
        <shortName evidence="8">FGAR amidotransferase I</shortName>
        <shortName evidence="8">FGAR-AT I</shortName>
    </alternativeName>
    <alternativeName>
        <fullName evidence="8">Glutaminase PurQ</fullName>
        <ecNumber evidence="8">3.5.1.2</ecNumber>
    </alternativeName>
    <alternativeName>
        <fullName evidence="8">Phosphoribosylformylglycinamidine synthase subunit I</fullName>
    </alternativeName>
</protein>
<keyword evidence="1 8" id="KW-0963">Cytoplasm</keyword>
<dbReference type="HAMAP" id="MF_00421">
    <property type="entry name" value="PurQ"/>
    <property type="match status" value="1"/>
</dbReference>
<keyword evidence="5 8" id="KW-0378">Hydrolase</keyword>
<dbReference type="InterPro" id="IPR010075">
    <property type="entry name" value="PRibForGlyAmidine_synth_PurQ"/>
</dbReference>
<dbReference type="SMART" id="SM01211">
    <property type="entry name" value="GATase_5"/>
    <property type="match status" value="1"/>
</dbReference>
<evidence type="ECO:0000313" key="9">
    <source>
        <dbReference type="EMBL" id="BCT74699.1"/>
    </source>
</evidence>
<organism evidence="9 10">
    <name type="scientific">Sinomonas cyclohexanicum</name>
    <name type="common">Corynebacterium cyclohexanicum</name>
    <dbReference type="NCBI Taxonomy" id="322009"/>
    <lineage>
        <taxon>Bacteria</taxon>
        <taxon>Bacillati</taxon>
        <taxon>Actinomycetota</taxon>
        <taxon>Actinomycetes</taxon>
        <taxon>Micrococcales</taxon>
        <taxon>Micrococcaceae</taxon>
        <taxon>Sinomonas</taxon>
    </lineage>
</organism>
<dbReference type="InterPro" id="IPR029062">
    <property type="entry name" value="Class_I_gatase-like"/>
</dbReference>
<dbReference type="PROSITE" id="PS51273">
    <property type="entry name" value="GATASE_TYPE_1"/>
    <property type="match status" value="1"/>
</dbReference>
<feature type="active site" description="Nucleophile" evidence="8">
    <location>
        <position position="110"/>
    </location>
</feature>
<dbReference type="Pfam" id="PF13507">
    <property type="entry name" value="GATase_5"/>
    <property type="match status" value="1"/>
</dbReference>
<evidence type="ECO:0000256" key="3">
    <source>
        <dbReference type="ARBA" id="ARBA00022741"/>
    </source>
</evidence>
<evidence type="ECO:0000256" key="2">
    <source>
        <dbReference type="ARBA" id="ARBA00022598"/>
    </source>
</evidence>
<proteinExistence type="inferred from homology"/>
<dbReference type="NCBIfam" id="TIGR01737">
    <property type="entry name" value="FGAM_synth_I"/>
    <property type="match status" value="1"/>
</dbReference>
<dbReference type="RefSeq" id="WP_229231452.1">
    <property type="nucleotide sequence ID" value="NZ_AP024525.1"/>
</dbReference>
<evidence type="ECO:0000256" key="7">
    <source>
        <dbReference type="ARBA" id="ARBA00022962"/>
    </source>
</evidence>
<evidence type="ECO:0000256" key="4">
    <source>
        <dbReference type="ARBA" id="ARBA00022755"/>
    </source>
</evidence>
<keyword evidence="6 8" id="KW-0067">ATP-binding</keyword>
<comment type="catalytic activity">
    <reaction evidence="8">
        <text>N(2)-formyl-N(1)-(5-phospho-beta-D-ribosyl)glycinamide + L-glutamine + ATP + H2O = 2-formamido-N(1)-(5-O-phospho-beta-D-ribosyl)acetamidine + L-glutamate + ADP + phosphate + H(+)</text>
        <dbReference type="Rhea" id="RHEA:17129"/>
        <dbReference type="ChEBI" id="CHEBI:15377"/>
        <dbReference type="ChEBI" id="CHEBI:15378"/>
        <dbReference type="ChEBI" id="CHEBI:29985"/>
        <dbReference type="ChEBI" id="CHEBI:30616"/>
        <dbReference type="ChEBI" id="CHEBI:43474"/>
        <dbReference type="ChEBI" id="CHEBI:58359"/>
        <dbReference type="ChEBI" id="CHEBI:147286"/>
        <dbReference type="ChEBI" id="CHEBI:147287"/>
        <dbReference type="ChEBI" id="CHEBI:456216"/>
        <dbReference type="EC" id="6.3.5.3"/>
    </reaction>
</comment>
<evidence type="ECO:0000313" key="10">
    <source>
        <dbReference type="Proteomes" id="UP001319861"/>
    </source>
</evidence>
<keyword evidence="2 8" id="KW-0436">Ligase</keyword>
<keyword evidence="3 8" id="KW-0547">Nucleotide-binding</keyword>
<comment type="catalytic activity">
    <reaction evidence="8">
        <text>L-glutamine + H2O = L-glutamate + NH4(+)</text>
        <dbReference type="Rhea" id="RHEA:15889"/>
        <dbReference type="ChEBI" id="CHEBI:15377"/>
        <dbReference type="ChEBI" id="CHEBI:28938"/>
        <dbReference type="ChEBI" id="CHEBI:29985"/>
        <dbReference type="ChEBI" id="CHEBI:58359"/>
        <dbReference type="EC" id="3.5.1.2"/>
    </reaction>
</comment>
<evidence type="ECO:0000256" key="5">
    <source>
        <dbReference type="ARBA" id="ARBA00022801"/>
    </source>
</evidence>
<evidence type="ECO:0000256" key="6">
    <source>
        <dbReference type="ARBA" id="ARBA00022840"/>
    </source>
</evidence>